<organism evidence="1 2">
    <name type="scientific">Calothrix parasitica NIES-267</name>
    <dbReference type="NCBI Taxonomy" id="1973488"/>
    <lineage>
        <taxon>Bacteria</taxon>
        <taxon>Bacillati</taxon>
        <taxon>Cyanobacteriota</taxon>
        <taxon>Cyanophyceae</taxon>
        <taxon>Nostocales</taxon>
        <taxon>Calotrichaceae</taxon>
        <taxon>Calothrix</taxon>
    </lineage>
</organism>
<gene>
    <name evidence="1" type="ORF">NIES267_15450</name>
</gene>
<proteinExistence type="predicted"/>
<protein>
    <submittedName>
        <fullName evidence="1">Uncharacterized protein</fullName>
    </submittedName>
</protein>
<reference evidence="1 2" key="1">
    <citation type="submission" date="2017-06" db="EMBL/GenBank/DDBJ databases">
        <title>Genome sequencing of cyanobaciteial culture collection at National Institute for Environmental Studies (NIES).</title>
        <authorList>
            <person name="Hirose Y."/>
            <person name="Shimura Y."/>
            <person name="Fujisawa T."/>
            <person name="Nakamura Y."/>
            <person name="Kawachi M."/>
        </authorList>
    </citation>
    <scope>NUCLEOTIDE SEQUENCE [LARGE SCALE GENOMIC DNA]</scope>
    <source>
        <strain evidence="1 2">NIES-267</strain>
    </source>
</reference>
<dbReference type="AlphaFoldDB" id="A0A1Z4LLE6"/>
<name>A0A1Z4LLE6_9CYAN</name>
<dbReference type="EMBL" id="AP018227">
    <property type="protein sequence ID" value="BAY82067.1"/>
    <property type="molecule type" value="Genomic_DNA"/>
</dbReference>
<evidence type="ECO:0000313" key="1">
    <source>
        <dbReference type="EMBL" id="BAY82067.1"/>
    </source>
</evidence>
<sequence length="81" mass="8697">MRFGEENLHPNAICSTWGDPKTAMAQLSAKSKIRRGCVLGEENLHPNAICSTWGDPKTAMAQLSARPSGMFLLLLVAVVGT</sequence>
<dbReference type="Proteomes" id="UP000218418">
    <property type="component" value="Chromosome"/>
</dbReference>
<keyword evidence="2" id="KW-1185">Reference proteome</keyword>
<evidence type="ECO:0000313" key="2">
    <source>
        <dbReference type="Proteomes" id="UP000218418"/>
    </source>
</evidence>
<accession>A0A1Z4LLE6</accession>